<sequence length="208" mass="24920">MEELFNDFTNQTGIELPQSIIKYYLDGRNSNSQFVRLFKSNFDSVEKRKYPYLKVLLSEMFAREILTLIHEYSYDERINDLFYEIYNYHYKDKQIIFDTNKEDFVIDEIFYATIDYNYKKNQFKFPLIQNAYEKLDSNPEFLKVILILHGSCGGDGGIIVRGKNIGYDSGYIHGEKTEVEFNDKIFEYNGYSFENYEKIHKVIEEKFK</sequence>
<accession>A0A5C6ZA66</accession>
<keyword evidence="2" id="KW-1185">Reference proteome</keyword>
<dbReference type="OrthoDB" id="1495728at2"/>
<dbReference type="RefSeq" id="WP_147088563.1">
    <property type="nucleotide sequence ID" value="NZ_VORM01000075.1"/>
</dbReference>
<dbReference type="AlphaFoldDB" id="A0A5C6ZA66"/>
<comment type="caution">
    <text evidence="1">The sequence shown here is derived from an EMBL/GenBank/DDBJ whole genome shotgun (WGS) entry which is preliminary data.</text>
</comment>
<protein>
    <submittedName>
        <fullName evidence="1">Uncharacterized protein</fullName>
    </submittedName>
</protein>
<name>A0A5C6ZA66_9FLAO</name>
<dbReference type="Proteomes" id="UP000321578">
    <property type="component" value="Unassembled WGS sequence"/>
</dbReference>
<proteinExistence type="predicted"/>
<dbReference type="EMBL" id="VORO01000080">
    <property type="protein sequence ID" value="TXD86224.1"/>
    <property type="molecule type" value="Genomic_DNA"/>
</dbReference>
<organism evidence="1 2">
    <name type="scientific">Subsaximicrobium wynnwilliamsii</name>
    <dbReference type="NCBI Taxonomy" id="291179"/>
    <lineage>
        <taxon>Bacteria</taxon>
        <taxon>Pseudomonadati</taxon>
        <taxon>Bacteroidota</taxon>
        <taxon>Flavobacteriia</taxon>
        <taxon>Flavobacteriales</taxon>
        <taxon>Flavobacteriaceae</taxon>
        <taxon>Subsaximicrobium</taxon>
    </lineage>
</organism>
<gene>
    <name evidence="1" type="ORF">ESY86_20495</name>
</gene>
<reference evidence="1 2" key="1">
    <citation type="submission" date="2019-08" db="EMBL/GenBank/DDBJ databases">
        <title>Genomes of Subsaximicrobium wynnwilliamsii strains.</title>
        <authorList>
            <person name="Bowman J.P."/>
        </authorList>
    </citation>
    <scope>NUCLEOTIDE SEQUENCE [LARGE SCALE GENOMIC DNA]</scope>
    <source>
        <strain evidence="1 2">2-80-2</strain>
    </source>
</reference>
<evidence type="ECO:0000313" key="1">
    <source>
        <dbReference type="EMBL" id="TXD86224.1"/>
    </source>
</evidence>
<evidence type="ECO:0000313" key="2">
    <source>
        <dbReference type="Proteomes" id="UP000321578"/>
    </source>
</evidence>